<dbReference type="PANTHER" id="PTHR46986">
    <property type="entry name" value="ENDORIBONUCLEASE YBEY, CHLOROPLASTIC"/>
    <property type="match status" value="1"/>
</dbReference>
<dbReference type="InterPro" id="IPR002036">
    <property type="entry name" value="YbeY"/>
</dbReference>
<dbReference type="GO" id="GO:0005737">
    <property type="term" value="C:cytoplasm"/>
    <property type="evidence" value="ECO:0007669"/>
    <property type="project" value="UniProtKB-SubCell"/>
</dbReference>
<comment type="similarity">
    <text evidence="1 7">Belongs to the endoribonuclease YbeY family.</text>
</comment>
<proteinExistence type="inferred from homology"/>
<evidence type="ECO:0000256" key="2">
    <source>
        <dbReference type="ARBA" id="ARBA00022722"/>
    </source>
</evidence>
<dbReference type="Pfam" id="PF02130">
    <property type="entry name" value="YbeY"/>
    <property type="match status" value="1"/>
</dbReference>
<keyword evidence="6 7" id="KW-0862">Zinc</keyword>
<dbReference type="EC" id="3.1.-.-" evidence="7"/>
<comment type="caution">
    <text evidence="8">The sequence shown here is derived from an EMBL/GenBank/DDBJ whole genome shotgun (WGS) entry which is preliminary data.</text>
</comment>
<dbReference type="PANTHER" id="PTHR46986:SF1">
    <property type="entry name" value="ENDORIBONUCLEASE YBEY, CHLOROPLASTIC"/>
    <property type="match status" value="1"/>
</dbReference>
<dbReference type="AlphaFoldDB" id="A0A0G1PGA2"/>
<protein>
    <recommendedName>
        <fullName evidence="7">Endoribonuclease YbeY</fullName>
        <ecNumber evidence="7">3.1.-.-</ecNumber>
    </recommendedName>
</protein>
<dbReference type="Gene3D" id="3.40.390.30">
    <property type="entry name" value="Metalloproteases ('zincins'), catalytic domain"/>
    <property type="match status" value="1"/>
</dbReference>
<comment type="function">
    <text evidence="7">Single strand-specific metallo-endoribonuclease involved in late-stage 70S ribosome quality control and in maturation of the 3' terminus of the 16S rRNA.</text>
</comment>
<evidence type="ECO:0000256" key="1">
    <source>
        <dbReference type="ARBA" id="ARBA00010875"/>
    </source>
</evidence>
<keyword evidence="7" id="KW-0698">rRNA processing</keyword>
<evidence type="ECO:0000256" key="7">
    <source>
        <dbReference type="HAMAP-Rule" id="MF_00009"/>
    </source>
</evidence>
<keyword evidence="7" id="KW-0690">Ribosome biogenesis</keyword>
<evidence type="ECO:0000256" key="3">
    <source>
        <dbReference type="ARBA" id="ARBA00022723"/>
    </source>
</evidence>
<gene>
    <name evidence="7" type="primary">ybeY</name>
    <name evidence="8" type="ORF">UX45_C0025G0008</name>
</gene>
<dbReference type="HAMAP" id="MF_00009">
    <property type="entry name" value="Endoribonucl_YbeY"/>
    <property type="match status" value="1"/>
</dbReference>
<dbReference type="GO" id="GO:0004521">
    <property type="term" value="F:RNA endonuclease activity"/>
    <property type="evidence" value="ECO:0007669"/>
    <property type="project" value="UniProtKB-UniRule"/>
</dbReference>
<evidence type="ECO:0000313" key="8">
    <source>
        <dbReference type="EMBL" id="KKU31776.1"/>
    </source>
</evidence>
<keyword evidence="7" id="KW-0963">Cytoplasm</keyword>
<feature type="binding site" evidence="7">
    <location>
        <position position="125"/>
    </location>
    <ligand>
        <name>Zn(2+)</name>
        <dbReference type="ChEBI" id="CHEBI:29105"/>
        <note>catalytic</note>
    </ligand>
</feature>
<dbReference type="SUPFAM" id="SSF55486">
    <property type="entry name" value="Metalloproteases ('zincins'), catalytic domain"/>
    <property type="match status" value="1"/>
</dbReference>
<dbReference type="GO" id="GO:0008270">
    <property type="term" value="F:zinc ion binding"/>
    <property type="evidence" value="ECO:0007669"/>
    <property type="project" value="UniProtKB-UniRule"/>
</dbReference>
<comment type="cofactor">
    <cofactor evidence="7">
        <name>Zn(2+)</name>
        <dbReference type="ChEBI" id="CHEBI:29105"/>
    </cofactor>
    <text evidence="7">Binds 1 zinc ion.</text>
</comment>
<sequence length="151" mass="17245">MIVFDIQQERLGEKKHLSDRWLQDLSRAMDRELGKSLKGIVSVAFVSAPRMRTITKEYKGEDHVSDILTFPLLAPRAWKRGEIIGEILLCHPRILKQAKEKKINPQSEIAFLLVHGVLHLCGMSHLTDRKLSHMIRAQKAILDQAGILYSL</sequence>
<dbReference type="EMBL" id="LCMG01000025">
    <property type="protein sequence ID" value="KKU31776.1"/>
    <property type="molecule type" value="Genomic_DNA"/>
</dbReference>
<organism evidence="8 9">
    <name type="scientific">Candidatus Uhrbacteria bacterium GW2011_GWF2_46_218</name>
    <dbReference type="NCBI Taxonomy" id="1619001"/>
    <lineage>
        <taxon>Bacteria</taxon>
        <taxon>Candidatus Uhriibacteriota</taxon>
    </lineage>
</organism>
<evidence type="ECO:0000313" key="9">
    <source>
        <dbReference type="Proteomes" id="UP000034705"/>
    </source>
</evidence>
<dbReference type="InterPro" id="IPR023091">
    <property type="entry name" value="MetalPrtase_cat_dom_sf_prd"/>
</dbReference>
<dbReference type="NCBIfam" id="TIGR00043">
    <property type="entry name" value="rRNA maturation RNase YbeY"/>
    <property type="match status" value="1"/>
</dbReference>
<comment type="subcellular location">
    <subcellularLocation>
        <location evidence="7">Cytoplasm</location>
    </subcellularLocation>
</comment>
<reference evidence="8 9" key="1">
    <citation type="journal article" date="2015" name="Nature">
        <title>rRNA introns, odd ribosomes, and small enigmatic genomes across a large radiation of phyla.</title>
        <authorList>
            <person name="Brown C.T."/>
            <person name="Hug L.A."/>
            <person name="Thomas B.C."/>
            <person name="Sharon I."/>
            <person name="Castelle C.J."/>
            <person name="Singh A."/>
            <person name="Wilkins M.J."/>
            <person name="Williams K.H."/>
            <person name="Banfield J.F."/>
        </authorList>
    </citation>
    <scope>NUCLEOTIDE SEQUENCE [LARGE SCALE GENOMIC DNA]</scope>
</reference>
<feature type="binding site" evidence="7">
    <location>
        <position position="119"/>
    </location>
    <ligand>
        <name>Zn(2+)</name>
        <dbReference type="ChEBI" id="CHEBI:29105"/>
        <note>catalytic</note>
    </ligand>
</feature>
<dbReference type="Proteomes" id="UP000034705">
    <property type="component" value="Unassembled WGS sequence"/>
</dbReference>
<evidence type="ECO:0000256" key="5">
    <source>
        <dbReference type="ARBA" id="ARBA00022801"/>
    </source>
</evidence>
<dbReference type="GO" id="GO:0004222">
    <property type="term" value="F:metalloendopeptidase activity"/>
    <property type="evidence" value="ECO:0007669"/>
    <property type="project" value="InterPro"/>
</dbReference>
<name>A0A0G1PGA2_9BACT</name>
<accession>A0A0G1PGA2</accession>
<feature type="binding site" evidence="7">
    <location>
        <position position="115"/>
    </location>
    <ligand>
        <name>Zn(2+)</name>
        <dbReference type="ChEBI" id="CHEBI:29105"/>
        <note>catalytic</note>
    </ligand>
</feature>
<keyword evidence="4 7" id="KW-0255">Endonuclease</keyword>
<dbReference type="GO" id="GO:0006364">
    <property type="term" value="P:rRNA processing"/>
    <property type="evidence" value="ECO:0007669"/>
    <property type="project" value="UniProtKB-UniRule"/>
</dbReference>
<keyword evidence="3 7" id="KW-0479">Metal-binding</keyword>
<evidence type="ECO:0000256" key="6">
    <source>
        <dbReference type="ARBA" id="ARBA00022833"/>
    </source>
</evidence>
<keyword evidence="2 7" id="KW-0540">Nuclease</keyword>
<keyword evidence="5 7" id="KW-0378">Hydrolase</keyword>
<evidence type="ECO:0000256" key="4">
    <source>
        <dbReference type="ARBA" id="ARBA00022759"/>
    </source>
</evidence>